<evidence type="ECO:0000256" key="1">
    <source>
        <dbReference type="ARBA" id="ARBA00006315"/>
    </source>
</evidence>
<accession>A0AA43MA32</accession>
<dbReference type="AlphaFoldDB" id="A0AA43MA32"/>
<dbReference type="InterPro" id="IPR036071">
    <property type="entry name" value="AMMECR1_dom_sf"/>
</dbReference>
<dbReference type="Pfam" id="PF01871">
    <property type="entry name" value="AMMECR1"/>
    <property type="match status" value="1"/>
</dbReference>
<dbReference type="PANTHER" id="PTHR11060:SF0">
    <property type="entry name" value="PROTEIN MEMO1"/>
    <property type="match status" value="1"/>
</dbReference>
<dbReference type="Gene3D" id="3.30.700.20">
    <property type="entry name" value="Hypothetical protein ph0010, domain 1"/>
    <property type="match status" value="1"/>
</dbReference>
<dbReference type="InterPro" id="IPR002733">
    <property type="entry name" value="AMMECR1_domain"/>
</dbReference>
<feature type="chain" id="PRO_5041443038" evidence="2">
    <location>
        <begin position="21"/>
        <end position="482"/>
    </location>
</feature>
<dbReference type="CDD" id="cd07361">
    <property type="entry name" value="MEMO_like"/>
    <property type="match status" value="1"/>
</dbReference>
<dbReference type="Gene3D" id="3.30.1490.150">
    <property type="entry name" value="Hypothetical protein ph0010, domain 2"/>
    <property type="match status" value="1"/>
</dbReference>
<comment type="caution">
    <text evidence="4">The sequence shown here is derived from an EMBL/GenBank/DDBJ whole genome shotgun (WGS) entry which is preliminary data.</text>
</comment>
<evidence type="ECO:0000313" key="4">
    <source>
        <dbReference type="EMBL" id="MDH6504765.1"/>
    </source>
</evidence>
<name>A0AA43MA32_9BURK</name>
<protein>
    <submittedName>
        <fullName evidence="4">AmmeMemoRadiSam system protein B/AmmeMemoRadiSam system protein A</fullName>
    </submittedName>
</protein>
<dbReference type="SUPFAM" id="SSF143447">
    <property type="entry name" value="AMMECR1-like"/>
    <property type="match status" value="1"/>
</dbReference>
<gene>
    <name evidence="4" type="ORF">M2127_002094</name>
</gene>
<dbReference type="Gene3D" id="3.40.830.10">
    <property type="entry name" value="LigB-like"/>
    <property type="match status" value="1"/>
</dbReference>
<dbReference type="Proteomes" id="UP001161160">
    <property type="component" value="Unassembled WGS sequence"/>
</dbReference>
<dbReference type="EMBL" id="JARXYA010000014">
    <property type="protein sequence ID" value="MDH6504765.1"/>
    <property type="molecule type" value="Genomic_DNA"/>
</dbReference>
<dbReference type="Pfam" id="PF01875">
    <property type="entry name" value="Memo"/>
    <property type="match status" value="1"/>
</dbReference>
<dbReference type="NCBIfam" id="TIGR04335">
    <property type="entry name" value="AmmeMemoSam_A"/>
    <property type="match status" value="1"/>
</dbReference>
<dbReference type="RefSeq" id="WP_280757008.1">
    <property type="nucleotide sequence ID" value="NZ_JARXXW010000015.1"/>
</dbReference>
<dbReference type="PROSITE" id="PS51112">
    <property type="entry name" value="AMMECR1"/>
    <property type="match status" value="1"/>
</dbReference>
<evidence type="ECO:0000256" key="2">
    <source>
        <dbReference type="SAM" id="SignalP"/>
    </source>
</evidence>
<feature type="domain" description="AMMECR1" evidence="3">
    <location>
        <begin position="298"/>
        <end position="482"/>
    </location>
</feature>
<keyword evidence="5" id="KW-1185">Reference proteome</keyword>
<proteinExistence type="inferred from homology"/>
<evidence type="ECO:0000313" key="5">
    <source>
        <dbReference type="Proteomes" id="UP001161160"/>
    </source>
</evidence>
<keyword evidence="2" id="KW-0732">Signal</keyword>
<sequence>MSNVSSMMVRPAALAGSFYAADPVALMADVDAYLRDALSSNAVVTSKRPKILVIPHAGYMYSGLVAAKAYTRLVSDVNTISRVVLISPAHREYFNGIALPDCLAFSTPLGTMAVDQLGVAVLGGLSDVHCNALAHEQEHALEVHLPFLQRVFKDLPPTRQPSIVPLIVGNISALVVSQVIERLWGNEQTLIIISTDLSHFHSYTQAMTMDSETCQKVLHYQTDISSVQACGANPLNAALHQARLRELQIEQLAYCNSGDTGGNSAQGRERVVGYASFAMYEDVNKPPQTSESSLLDIDQGNQLLALAKASLHRATGAPELPFPVQEDWLEVPRATFVTLSKEGRLRGCIGSLLARRSLGEDVLTNAQSAALSDTRFTPVTADEAMTLEIEVSVLSEPVPLSFANEAHALWQLQPFRDGVIFMCEEFGRQYHSTFLPMVWQQFPDPVQLMTQLKLKAGLSANYWSDSVKIYTYRVQAFGHSHA</sequence>
<dbReference type="PANTHER" id="PTHR11060">
    <property type="entry name" value="PROTEIN MEMO1"/>
    <property type="match status" value="1"/>
</dbReference>
<organism evidence="4 5">
    <name type="scientific">Polynucleobacter sphagniphilus</name>
    <dbReference type="NCBI Taxonomy" id="1743169"/>
    <lineage>
        <taxon>Bacteria</taxon>
        <taxon>Pseudomonadati</taxon>
        <taxon>Pseudomonadota</taxon>
        <taxon>Betaproteobacteria</taxon>
        <taxon>Burkholderiales</taxon>
        <taxon>Burkholderiaceae</taxon>
        <taxon>Polynucleobacter</taxon>
    </lineage>
</organism>
<evidence type="ECO:0000259" key="3">
    <source>
        <dbReference type="PROSITE" id="PS51112"/>
    </source>
</evidence>
<dbReference type="InterPro" id="IPR027623">
    <property type="entry name" value="AmmeMemoSam_A"/>
</dbReference>
<dbReference type="NCBIfam" id="TIGR04336">
    <property type="entry name" value="AmmeMemoSam_B"/>
    <property type="match status" value="1"/>
</dbReference>
<reference evidence="4" key="1">
    <citation type="submission" date="2023-04" db="EMBL/GenBank/DDBJ databases">
        <title>Genome Encyclopedia of Bacteria and Archaea VI: Functional Genomics of Type Strains.</title>
        <authorList>
            <person name="Whitman W."/>
        </authorList>
    </citation>
    <scope>NUCLEOTIDE SEQUENCE</scope>
    <source>
        <strain evidence="4">Enz.4-51</strain>
    </source>
</reference>
<dbReference type="InterPro" id="IPR002737">
    <property type="entry name" value="MEMO1_fam"/>
</dbReference>
<comment type="similarity">
    <text evidence="1">Belongs to the MEMO1 family.</text>
</comment>
<dbReference type="InterPro" id="IPR027485">
    <property type="entry name" value="AMMECR1_N"/>
</dbReference>
<feature type="signal peptide" evidence="2">
    <location>
        <begin position="1"/>
        <end position="20"/>
    </location>
</feature>